<evidence type="ECO:0000313" key="2">
    <source>
        <dbReference type="Proteomes" id="UP001159364"/>
    </source>
</evidence>
<dbReference type="Proteomes" id="UP001159364">
    <property type="component" value="Linkage Group LG08"/>
</dbReference>
<reference evidence="1 2" key="1">
    <citation type="submission" date="2021-09" db="EMBL/GenBank/DDBJ databases">
        <title>Genomic insights and catalytic innovation underlie evolution of tropane alkaloids biosynthesis.</title>
        <authorList>
            <person name="Wang Y.-J."/>
            <person name="Tian T."/>
            <person name="Huang J.-P."/>
            <person name="Huang S.-X."/>
        </authorList>
    </citation>
    <scope>NUCLEOTIDE SEQUENCE [LARGE SCALE GENOMIC DNA]</scope>
    <source>
        <strain evidence="1">KIB-2018</strain>
        <tissue evidence="1">Leaf</tissue>
    </source>
</reference>
<dbReference type="PANTHER" id="PTHR31972">
    <property type="entry name" value="EXPRESSED PROTEIN"/>
    <property type="match status" value="1"/>
</dbReference>
<keyword evidence="2" id="KW-1185">Reference proteome</keyword>
<evidence type="ECO:0008006" key="3">
    <source>
        <dbReference type="Google" id="ProtNLM"/>
    </source>
</evidence>
<proteinExistence type="predicted"/>
<protein>
    <recommendedName>
        <fullName evidence="3">DUF868 domain-containing protein</fullName>
    </recommendedName>
</protein>
<name>A0AAV8UB22_9ROSI</name>
<dbReference type="PANTHER" id="PTHR31972:SF16">
    <property type="entry name" value="FAMILY PROTEIN, PUTATIVE (DUF868)-RELATED"/>
    <property type="match status" value="1"/>
</dbReference>
<dbReference type="EMBL" id="JAIWQS010000008">
    <property type="protein sequence ID" value="KAJ8899571.1"/>
    <property type="molecule type" value="Genomic_DNA"/>
</dbReference>
<sequence>MRSISCYSERAIKISYSYCSGPSSQAYVSPTLTPSISNAVTCIYRLQLLSQKTLFITLTWRNKLINQGLTISISDNNISSPSKLSSDSYHLRKIKGTKSFQSCDSKIEAFWDLSTASYETGPEPISGFYVVFVVDSELGLILGDKDEEVIVQNLRKKLSMAKSSLLSRSEHFSGNTVYSTKAQFCDTGLAHDILVKFSGEEDGAKSPVLSVCIDDKKIFQVKRLKWNFRGNQTIFLDGMLVDMMWDLHDWFFKEASGFAIFMFRTRSGSDSRLWLEEKNLEQKGQDKAGFSLLICAFKNPVIGDKSWRSEGMASN</sequence>
<accession>A0AAV8UB22</accession>
<gene>
    <name evidence="1" type="ORF">K2173_018545</name>
</gene>
<dbReference type="InterPro" id="IPR008586">
    <property type="entry name" value="DUF868_pln"/>
</dbReference>
<organism evidence="1 2">
    <name type="scientific">Erythroxylum novogranatense</name>
    <dbReference type="NCBI Taxonomy" id="1862640"/>
    <lineage>
        <taxon>Eukaryota</taxon>
        <taxon>Viridiplantae</taxon>
        <taxon>Streptophyta</taxon>
        <taxon>Embryophyta</taxon>
        <taxon>Tracheophyta</taxon>
        <taxon>Spermatophyta</taxon>
        <taxon>Magnoliopsida</taxon>
        <taxon>eudicotyledons</taxon>
        <taxon>Gunneridae</taxon>
        <taxon>Pentapetalae</taxon>
        <taxon>rosids</taxon>
        <taxon>fabids</taxon>
        <taxon>Malpighiales</taxon>
        <taxon>Erythroxylaceae</taxon>
        <taxon>Erythroxylum</taxon>
    </lineage>
</organism>
<evidence type="ECO:0000313" key="1">
    <source>
        <dbReference type="EMBL" id="KAJ8899571.1"/>
    </source>
</evidence>
<dbReference type="Pfam" id="PF05910">
    <property type="entry name" value="DUF868"/>
    <property type="match status" value="1"/>
</dbReference>
<comment type="caution">
    <text evidence="1">The sequence shown here is derived from an EMBL/GenBank/DDBJ whole genome shotgun (WGS) entry which is preliminary data.</text>
</comment>
<dbReference type="AlphaFoldDB" id="A0AAV8UB22"/>